<proteinExistence type="predicted"/>
<feature type="region of interest" description="Disordered" evidence="7">
    <location>
        <begin position="233"/>
        <end position="252"/>
    </location>
</feature>
<feature type="domain" description="Integrase catalytic" evidence="9">
    <location>
        <begin position="747"/>
        <end position="885"/>
    </location>
</feature>
<dbReference type="Gene3D" id="3.30.70.270">
    <property type="match status" value="2"/>
</dbReference>
<dbReference type="InterPro" id="IPR041588">
    <property type="entry name" value="Integrase_H2C2"/>
</dbReference>
<dbReference type="SUPFAM" id="SSF56672">
    <property type="entry name" value="DNA/RNA polymerases"/>
    <property type="match status" value="1"/>
</dbReference>
<dbReference type="GO" id="GO:0005634">
    <property type="term" value="C:nucleus"/>
    <property type="evidence" value="ECO:0007669"/>
    <property type="project" value="UniProtKB-ARBA"/>
</dbReference>
<dbReference type="Gene3D" id="3.10.10.10">
    <property type="entry name" value="HIV Type 1 Reverse Transcriptase, subunit A, domain 1"/>
    <property type="match status" value="1"/>
</dbReference>
<evidence type="ECO:0000313" key="11">
    <source>
        <dbReference type="Proteomes" id="UP000237438"/>
    </source>
</evidence>
<keyword evidence="4" id="KW-0378">Hydrolase</keyword>
<dbReference type="InterPro" id="IPR043502">
    <property type="entry name" value="DNA/RNA_pol_sf"/>
</dbReference>
<dbReference type="Pfam" id="PF17919">
    <property type="entry name" value="RT_RNaseH_2"/>
    <property type="match status" value="1"/>
</dbReference>
<dbReference type="PANTHER" id="PTHR37984">
    <property type="entry name" value="PROTEIN CBG26694"/>
    <property type="match status" value="1"/>
</dbReference>
<dbReference type="Pfam" id="PF00078">
    <property type="entry name" value="RVT_1"/>
    <property type="match status" value="1"/>
</dbReference>
<dbReference type="GO" id="GO:0003723">
    <property type="term" value="F:RNA binding"/>
    <property type="evidence" value="ECO:0007669"/>
    <property type="project" value="UniProtKB-KW"/>
</dbReference>
<dbReference type="OrthoDB" id="5428705at2759"/>
<sequence length="934" mass="106856">MSPLRCSGGLNTDQENLSIVVSACAIEHQDLLDSKSFTVKCRLTNRNDVFNYLLDSGSSTFGFINRSVVQNLNLPLSPLPSVKLLNVADGASTRQVITHTTIVDIAVGDHSEKSLCYVIDMHYDLILGMPWWTTYNPKVNWKTRAITFDSSFCQHNCSKKAPFISIGNNNPPNNFTPSPSPVNASPISSSDYDTFMNTDKYIPFDRIKSMLPKQFNDFADMFLRKEADSLSSFRPGKDHEIKPRNGATPPFKRSYAMSTDEMSTVKKYIDENLEKGIIRPSSSPYSAPVLLVKKQSGCIRVCVDYLALNDITIKNRHPITLVSKTMDRLSRAKYFTTLDVISAFNRIRIKPGHEEKTAFNTRYGQFEYLVMPFGLCNAPGSFQSLINDFIHDYLDNFATAYLDDILIYSESLEDHISHVRKVLDRMRSNNLQLDIQKCCFCTTKVKYLGLWITTDGLCMDLDKIKAITSWQTPSNLKDVRSFLGFANFYRRFIKNFSEIVTPLTNLTKSSSKIGTKQKNPFHWNDQCQLSFEKLKTAFTSAPILTHFEQGRETWVETDASDYVTAATLSQMVGILKPVTFLSKKLSPQECNYDTYDKELLSIIRAFETWRPELISTTFFIKSPNPSPDLTRLFTLDVQRLPIADSDPIVQELIELTKIDSQKLPNHLKNIQIPLNDLQFKNDKLHHHDRLYIPDDGDLRTLIIKDHDTSVTGHGGRCATYFLILRKYFWPTMLRDVETFVKSCHTCIRAKPFQTKYQVQEVASTFRRFVIAYDAYTETIVSDRGPQWTSGFWKCLLSRMGTKIKFISAHHPESDGQSENAVKFLKQYLRIFFNYDENNWVDLLPEAQLAALNHPNESTGLTLFFIDRGHHPNVTIHPPVLFSQGPAKMQQQVADNIYDRVKNIQEHVQKSLLWAQAKQAQFSNSRRQQSPAYKV</sequence>
<evidence type="ECO:0000256" key="5">
    <source>
        <dbReference type="ARBA" id="ARBA00022884"/>
    </source>
</evidence>
<dbReference type="InterPro" id="IPR043128">
    <property type="entry name" value="Rev_trsase/Diguanyl_cyclase"/>
</dbReference>
<reference evidence="10 11" key="1">
    <citation type="submission" date="2017-10" db="EMBL/GenBank/DDBJ databases">
        <title>Development of genomic resources for the powdery mildew, Erysiphe pulchra.</title>
        <authorList>
            <person name="Wadl P.A."/>
            <person name="Mack B.M."/>
            <person name="Moore G."/>
            <person name="Beltz S.B."/>
        </authorList>
    </citation>
    <scope>NUCLEOTIDE SEQUENCE [LARGE SCALE GENOMIC DNA]</scope>
    <source>
        <strain evidence="10">Cflorida</strain>
    </source>
</reference>
<dbReference type="FunFam" id="3.30.70.270:FF:000020">
    <property type="entry name" value="Transposon Tf2-6 polyprotein-like Protein"/>
    <property type="match status" value="1"/>
</dbReference>
<dbReference type="Gene3D" id="3.30.420.10">
    <property type="entry name" value="Ribonuclease H-like superfamily/Ribonuclease H"/>
    <property type="match status" value="1"/>
</dbReference>
<evidence type="ECO:0000256" key="2">
    <source>
        <dbReference type="ARBA" id="ARBA00022695"/>
    </source>
</evidence>
<dbReference type="PANTHER" id="PTHR37984:SF5">
    <property type="entry name" value="PROTEIN NYNRIN-LIKE"/>
    <property type="match status" value="1"/>
</dbReference>
<keyword evidence="5" id="KW-0694">RNA-binding</keyword>
<organism evidence="10 11">
    <name type="scientific">Erysiphe pulchra</name>
    <dbReference type="NCBI Taxonomy" id="225359"/>
    <lineage>
        <taxon>Eukaryota</taxon>
        <taxon>Fungi</taxon>
        <taxon>Dikarya</taxon>
        <taxon>Ascomycota</taxon>
        <taxon>Pezizomycotina</taxon>
        <taxon>Leotiomycetes</taxon>
        <taxon>Erysiphales</taxon>
        <taxon>Erysiphaceae</taxon>
        <taxon>Erysiphe</taxon>
    </lineage>
</organism>
<keyword evidence="6" id="KW-0511">Multifunctional enzyme</keyword>
<keyword evidence="11" id="KW-1185">Reference proteome</keyword>
<evidence type="ECO:0000313" key="10">
    <source>
        <dbReference type="EMBL" id="POS82717.1"/>
    </source>
</evidence>
<dbReference type="InterPro" id="IPR001584">
    <property type="entry name" value="Integrase_cat-core"/>
</dbReference>
<gene>
    <name evidence="10" type="ORF">EPUL_004189</name>
</gene>
<feature type="non-terminal residue" evidence="10">
    <location>
        <position position="934"/>
    </location>
</feature>
<dbReference type="InterPro" id="IPR012337">
    <property type="entry name" value="RNaseH-like_sf"/>
</dbReference>
<evidence type="ECO:0000256" key="1">
    <source>
        <dbReference type="ARBA" id="ARBA00022679"/>
    </source>
</evidence>
<protein>
    <recommendedName>
        <fullName evidence="12">Reverse transcriptase</fullName>
    </recommendedName>
</protein>
<keyword evidence="1" id="KW-0808">Transferase</keyword>
<dbReference type="Pfam" id="PF17921">
    <property type="entry name" value="Integrase_H2C2"/>
    <property type="match status" value="1"/>
</dbReference>
<dbReference type="PROSITE" id="PS50878">
    <property type="entry name" value="RT_POL"/>
    <property type="match status" value="1"/>
</dbReference>
<keyword evidence="3" id="KW-0540">Nuclease</keyword>
<dbReference type="InterPro" id="IPR000477">
    <property type="entry name" value="RT_dom"/>
</dbReference>
<dbReference type="InterPro" id="IPR021109">
    <property type="entry name" value="Peptidase_aspartic_dom_sf"/>
</dbReference>
<dbReference type="Pfam" id="PF08284">
    <property type="entry name" value="RVP_2"/>
    <property type="match status" value="1"/>
</dbReference>
<evidence type="ECO:0000259" key="9">
    <source>
        <dbReference type="PROSITE" id="PS50994"/>
    </source>
</evidence>
<dbReference type="GO" id="GO:0016779">
    <property type="term" value="F:nucleotidyltransferase activity"/>
    <property type="evidence" value="ECO:0007669"/>
    <property type="project" value="UniProtKB-KW"/>
</dbReference>
<evidence type="ECO:0000256" key="7">
    <source>
        <dbReference type="SAM" id="MobiDB-lite"/>
    </source>
</evidence>
<dbReference type="InterPro" id="IPR050951">
    <property type="entry name" value="Retrovirus_Pol_polyprotein"/>
</dbReference>
<dbReference type="GO" id="GO:0015074">
    <property type="term" value="P:DNA integration"/>
    <property type="evidence" value="ECO:0007669"/>
    <property type="project" value="InterPro"/>
</dbReference>
<feature type="domain" description="Reverse transcriptase" evidence="8">
    <location>
        <begin position="273"/>
        <end position="452"/>
    </location>
</feature>
<accession>A0A2S4PL26</accession>
<keyword evidence="4" id="KW-0255">Endonuclease</keyword>
<dbReference type="STRING" id="225359.A0A2S4PL26"/>
<evidence type="ECO:0008006" key="12">
    <source>
        <dbReference type="Google" id="ProtNLM"/>
    </source>
</evidence>
<dbReference type="Proteomes" id="UP000237438">
    <property type="component" value="Unassembled WGS sequence"/>
</dbReference>
<dbReference type="AlphaFoldDB" id="A0A2S4PL26"/>
<keyword evidence="2" id="KW-0548">Nucleotidyltransferase</keyword>
<dbReference type="InterPro" id="IPR041577">
    <property type="entry name" value="RT_RNaseH_2"/>
</dbReference>
<name>A0A2S4PL26_9PEZI</name>
<evidence type="ECO:0000256" key="6">
    <source>
        <dbReference type="ARBA" id="ARBA00023268"/>
    </source>
</evidence>
<dbReference type="SUPFAM" id="SSF53098">
    <property type="entry name" value="Ribonuclease H-like"/>
    <property type="match status" value="1"/>
</dbReference>
<dbReference type="Gene3D" id="2.40.70.10">
    <property type="entry name" value="Acid Proteases"/>
    <property type="match status" value="1"/>
</dbReference>
<evidence type="ECO:0000256" key="3">
    <source>
        <dbReference type="ARBA" id="ARBA00022722"/>
    </source>
</evidence>
<dbReference type="PROSITE" id="PS50994">
    <property type="entry name" value="INTEGRASE"/>
    <property type="match status" value="1"/>
</dbReference>
<dbReference type="EMBL" id="PEDP01002349">
    <property type="protein sequence ID" value="POS82717.1"/>
    <property type="molecule type" value="Genomic_DNA"/>
</dbReference>
<comment type="caution">
    <text evidence="10">The sequence shown here is derived from an EMBL/GenBank/DDBJ whole genome shotgun (WGS) entry which is preliminary data.</text>
</comment>
<dbReference type="CDD" id="cd01647">
    <property type="entry name" value="RT_LTR"/>
    <property type="match status" value="1"/>
</dbReference>
<dbReference type="InterPro" id="IPR036397">
    <property type="entry name" value="RNaseH_sf"/>
</dbReference>
<evidence type="ECO:0000259" key="8">
    <source>
        <dbReference type="PROSITE" id="PS50878"/>
    </source>
</evidence>
<dbReference type="GO" id="GO:0004519">
    <property type="term" value="F:endonuclease activity"/>
    <property type="evidence" value="ECO:0007669"/>
    <property type="project" value="UniProtKB-KW"/>
</dbReference>
<dbReference type="CDD" id="cd00303">
    <property type="entry name" value="retropepsin_like"/>
    <property type="match status" value="1"/>
</dbReference>
<evidence type="ECO:0000256" key="4">
    <source>
        <dbReference type="ARBA" id="ARBA00022759"/>
    </source>
</evidence>